<evidence type="ECO:0000256" key="1">
    <source>
        <dbReference type="SAM" id="MobiDB-lite"/>
    </source>
</evidence>
<dbReference type="EMBL" id="JAQQFM010000005">
    <property type="protein sequence ID" value="MFL9925055.1"/>
    <property type="molecule type" value="Genomic_DNA"/>
</dbReference>
<protein>
    <submittedName>
        <fullName evidence="2">Uncharacterized protein</fullName>
    </submittedName>
</protein>
<evidence type="ECO:0000313" key="3">
    <source>
        <dbReference type="Proteomes" id="UP001629246"/>
    </source>
</evidence>
<feature type="compositionally biased region" description="Basic and acidic residues" evidence="1">
    <location>
        <begin position="299"/>
        <end position="311"/>
    </location>
</feature>
<dbReference type="RefSeq" id="WP_408158243.1">
    <property type="nucleotide sequence ID" value="NZ_JAQQFM010000005.1"/>
</dbReference>
<evidence type="ECO:0000313" key="2">
    <source>
        <dbReference type="EMBL" id="MFL9925055.1"/>
    </source>
</evidence>
<keyword evidence="3" id="KW-1185">Reference proteome</keyword>
<reference evidence="2 3" key="1">
    <citation type="journal article" date="2024" name="Chem. Sci.">
        <title>Discovery of megapolipeptins by genome mining of a Burkholderiales bacteria collection.</title>
        <authorList>
            <person name="Paulo B.S."/>
            <person name="Recchia M.J.J."/>
            <person name="Lee S."/>
            <person name="Fergusson C.H."/>
            <person name="Romanowski S.B."/>
            <person name="Hernandez A."/>
            <person name="Krull N."/>
            <person name="Liu D.Y."/>
            <person name="Cavanagh H."/>
            <person name="Bos A."/>
            <person name="Gray C.A."/>
            <person name="Murphy B.T."/>
            <person name="Linington R.G."/>
            <person name="Eustaquio A.S."/>
        </authorList>
    </citation>
    <scope>NUCLEOTIDE SEQUENCE [LARGE SCALE GENOMIC DNA]</scope>
    <source>
        <strain evidence="2 3">RL21-008-BIB-A</strain>
    </source>
</reference>
<proteinExistence type="predicted"/>
<gene>
    <name evidence="2" type="ORF">PQR62_12325</name>
</gene>
<accession>A0ABW9AAZ8</accession>
<dbReference type="Proteomes" id="UP001629246">
    <property type="component" value="Unassembled WGS sequence"/>
</dbReference>
<comment type="caution">
    <text evidence="2">The sequence shown here is derived from an EMBL/GenBank/DDBJ whole genome shotgun (WGS) entry which is preliminary data.</text>
</comment>
<feature type="region of interest" description="Disordered" evidence="1">
    <location>
        <begin position="290"/>
        <end position="319"/>
    </location>
</feature>
<sequence length="319" mass="35971">MLREFAFSPDVFFPEAFGVKGANGEFIAAENHGHVALVVLWKGIERFGVIRDLADGNWGRTLENRREGLHIRSRELLKKLLRDGRIVKTVASGVSPPVAEMGWLLEALASHAADPEISQFFGTDDFCGPLKAADYQHLPKGISKIPFCSPFSGDGCSIKVDRNVAAYISTLRPLIKYSRSLMFIDPYLDLQSANYKDFLILLREIAAVNPGIDIELHRQIKPTQGEKLLSASEWKNRLHDAVAIDPVLKILKIKVFIWDEFHDRYLISNLMGISVPYGFDTTKKGDATRWSMLSPSDTDDVRQEFTEGDPQRRRKIQIT</sequence>
<name>A0ABW9AAZ8_9BURK</name>
<organism evidence="2 3">
    <name type="scientific">Herbaspirillum lusitanum</name>
    <dbReference type="NCBI Taxonomy" id="213312"/>
    <lineage>
        <taxon>Bacteria</taxon>
        <taxon>Pseudomonadati</taxon>
        <taxon>Pseudomonadota</taxon>
        <taxon>Betaproteobacteria</taxon>
        <taxon>Burkholderiales</taxon>
        <taxon>Oxalobacteraceae</taxon>
        <taxon>Herbaspirillum</taxon>
    </lineage>
</organism>